<dbReference type="EMBL" id="CACRXK020035735">
    <property type="protein sequence ID" value="CAB4044660.1"/>
    <property type="molecule type" value="Genomic_DNA"/>
</dbReference>
<organism evidence="1 2">
    <name type="scientific">Paramuricea clavata</name>
    <name type="common">Red gorgonian</name>
    <name type="synonym">Violescent sea-whip</name>
    <dbReference type="NCBI Taxonomy" id="317549"/>
    <lineage>
        <taxon>Eukaryota</taxon>
        <taxon>Metazoa</taxon>
        <taxon>Cnidaria</taxon>
        <taxon>Anthozoa</taxon>
        <taxon>Octocorallia</taxon>
        <taxon>Malacalcyonacea</taxon>
        <taxon>Plexauridae</taxon>
        <taxon>Paramuricea</taxon>
    </lineage>
</organism>
<gene>
    <name evidence="1" type="ORF">PACLA_8A045385</name>
</gene>
<evidence type="ECO:0000313" key="1">
    <source>
        <dbReference type="EMBL" id="CAB4044660.1"/>
    </source>
</evidence>
<name>A0A6S7KR39_PARCT</name>
<proteinExistence type="predicted"/>
<sequence length="84" mass="9529">MLATTCNVEQLTDSLVRDRIVCGMCDDNLRENLLKVANSDLDKCIEACRATELTKEKRTFVAERIDVTLRMAPIIMHVINRGCM</sequence>
<keyword evidence="2" id="KW-1185">Reference proteome</keyword>
<dbReference type="OrthoDB" id="8195376at2759"/>
<evidence type="ECO:0000313" key="2">
    <source>
        <dbReference type="Proteomes" id="UP001152795"/>
    </source>
</evidence>
<accession>A0A6S7KR39</accession>
<protein>
    <submittedName>
        <fullName evidence="1">Uncharacterized protein</fullName>
    </submittedName>
</protein>
<dbReference type="AlphaFoldDB" id="A0A6S7KR39"/>
<reference evidence="1" key="1">
    <citation type="submission" date="2020-04" db="EMBL/GenBank/DDBJ databases">
        <authorList>
            <person name="Alioto T."/>
            <person name="Alioto T."/>
            <person name="Gomez Garrido J."/>
        </authorList>
    </citation>
    <scope>NUCLEOTIDE SEQUENCE</scope>
    <source>
        <strain evidence="1">A484AB</strain>
    </source>
</reference>
<comment type="caution">
    <text evidence="1">The sequence shown here is derived from an EMBL/GenBank/DDBJ whole genome shotgun (WGS) entry which is preliminary data.</text>
</comment>
<dbReference type="Proteomes" id="UP001152795">
    <property type="component" value="Unassembled WGS sequence"/>
</dbReference>